<feature type="compositionally biased region" description="Basic and acidic residues" evidence="1">
    <location>
        <begin position="64"/>
        <end position="96"/>
    </location>
</feature>
<name>A0A9P7U3X2_9HYPO</name>
<comment type="caution">
    <text evidence="2">The sequence shown here is derived from an EMBL/GenBank/DDBJ whole genome shotgun (WGS) entry which is preliminary data.</text>
</comment>
<reference evidence="2 3" key="1">
    <citation type="journal article" date="2020" name="bioRxiv">
        <title>Whole genome comparisons of ergot fungi reveals the divergence and evolution of species within the genus Claviceps are the result of varying mechanisms driving genome evolution and host range expansion.</title>
        <authorList>
            <person name="Wyka S.A."/>
            <person name="Mondo S.J."/>
            <person name="Liu M."/>
            <person name="Dettman J."/>
            <person name="Nalam V."/>
            <person name="Broders K.D."/>
        </authorList>
    </citation>
    <scope>NUCLEOTIDE SEQUENCE [LARGE SCALE GENOMIC DNA]</scope>
    <source>
        <strain evidence="2 3">Clav52</strain>
    </source>
</reference>
<evidence type="ECO:0000313" key="3">
    <source>
        <dbReference type="Proteomes" id="UP000707071"/>
    </source>
</evidence>
<organism evidence="2 3">
    <name type="scientific">Claviceps aff. purpurea</name>
    <dbReference type="NCBI Taxonomy" id="1967640"/>
    <lineage>
        <taxon>Eukaryota</taxon>
        <taxon>Fungi</taxon>
        <taxon>Dikarya</taxon>
        <taxon>Ascomycota</taxon>
        <taxon>Pezizomycotina</taxon>
        <taxon>Sordariomycetes</taxon>
        <taxon>Hypocreomycetidae</taxon>
        <taxon>Hypocreales</taxon>
        <taxon>Clavicipitaceae</taxon>
        <taxon>Claviceps</taxon>
    </lineage>
</organism>
<accession>A0A9P7U3X2</accession>
<sequence>MKAETEGSKVHNTTFSRVKRVKDPKGYHLTFRYKLQRHIDRKTHMTGHIYVDDPKSLNVTRAKLAPEKDDTAPKADMSKKPDGPTRHRMGPGHERPGAFVRPTHLGPFTAAQYRAKPQAGFHHFPRVSSP</sequence>
<keyword evidence="3" id="KW-1185">Reference proteome</keyword>
<dbReference type="EMBL" id="SRRH01000041">
    <property type="protein sequence ID" value="KAG6301576.1"/>
    <property type="molecule type" value="Genomic_DNA"/>
</dbReference>
<feature type="region of interest" description="Disordered" evidence="1">
    <location>
        <begin position="64"/>
        <end position="130"/>
    </location>
</feature>
<proteinExistence type="predicted"/>
<gene>
    <name evidence="2" type="ORF">E4U09_005030</name>
</gene>
<evidence type="ECO:0000313" key="2">
    <source>
        <dbReference type="EMBL" id="KAG6301576.1"/>
    </source>
</evidence>
<dbReference type="Proteomes" id="UP000707071">
    <property type="component" value="Unassembled WGS sequence"/>
</dbReference>
<evidence type="ECO:0000256" key="1">
    <source>
        <dbReference type="SAM" id="MobiDB-lite"/>
    </source>
</evidence>
<protein>
    <submittedName>
        <fullName evidence="2">Uncharacterized protein</fullName>
    </submittedName>
</protein>
<dbReference type="AlphaFoldDB" id="A0A9P7U3X2"/>